<dbReference type="GO" id="GO:0006355">
    <property type="term" value="P:regulation of DNA-templated transcription"/>
    <property type="evidence" value="ECO:0007669"/>
    <property type="project" value="InterPro"/>
</dbReference>
<accession>A0A563E9W8</accession>
<keyword evidence="3" id="KW-1185">Reference proteome</keyword>
<dbReference type="AlphaFoldDB" id="A0A563E9W8"/>
<dbReference type="GO" id="GO:0003677">
    <property type="term" value="F:DNA binding"/>
    <property type="evidence" value="ECO:0007669"/>
    <property type="project" value="InterPro"/>
</dbReference>
<dbReference type="Proteomes" id="UP000320244">
    <property type="component" value="Unassembled WGS sequence"/>
</dbReference>
<dbReference type="Gene3D" id="1.10.10.10">
    <property type="entry name" value="Winged helix-like DNA-binding domain superfamily/Winged helix DNA-binding domain"/>
    <property type="match status" value="1"/>
</dbReference>
<dbReference type="SUPFAM" id="SSF46894">
    <property type="entry name" value="C-terminal effector domain of the bipartite response regulators"/>
    <property type="match status" value="1"/>
</dbReference>
<feature type="domain" description="HTH luxR-type" evidence="1">
    <location>
        <begin position="200"/>
        <end position="257"/>
    </location>
</feature>
<reference evidence="2 3" key="2">
    <citation type="submission" date="2019-08" db="EMBL/GenBank/DDBJ databases">
        <title>Jejuicoccus antrihumi gen. nov., sp. nov., a new member of the family Dermacoccaceae isolated from a cave.</title>
        <authorList>
            <person name="Schumann P."/>
            <person name="Kim I.S."/>
        </authorList>
    </citation>
    <scope>NUCLEOTIDE SEQUENCE [LARGE SCALE GENOMIC DNA]</scope>
    <source>
        <strain evidence="2 3">C5-26</strain>
    </source>
</reference>
<reference evidence="2 3" key="1">
    <citation type="submission" date="2019-05" db="EMBL/GenBank/DDBJ databases">
        <authorList>
            <person name="Lee S.D."/>
        </authorList>
    </citation>
    <scope>NUCLEOTIDE SEQUENCE [LARGE SCALE GENOMIC DNA]</scope>
    <source>
        <strain evidence="2 3">C5-26</strain>
    </source>
</reference>
<dbReference type="OrthoDB" id="5932488at2"/>
<dbReference type="EMBL" id="VCQV01000001">
    <property type="protein sequence ID" value="TWP39003.1"/>
    <property type="molecule type" value="Genomic_DNA"/>
</dbReference>
<dbReference type="InterPro" id="IPR000792">
    <property type="entry name" value="Tscrpt_reg_LuxR_C"/>
</dbReference>
<evidence type="ECO:0000313" key="3">
    <source>
        <dbReference type="Proteomes" id="UP000320244"/>
    </source>
</evidence>
<comment type="caution">
    <text evidence="2">The sequence shown here is derived from an EMBL/GenBank/DDBJ whole genome shotgun (WGS) entry which is preliminary data.</text>
</comment>
<dbReference type="RefSeq" id="WP_146314785.1">
    <property type="nucleotide sequence ID" value="NZ_VCQV01000001.1"/>
</dbReference>
<protein>
    <recommendedName>
        <fullName evidence="1">HTH luxR-type domain-containing protein</fullName>
    </recommendedName>
</protein>
<dbReference type="InterPro" id="IPR036388">
    <property type="entry name" value="WH-like_DNA-bd_sf"/>
</dbReference>
<dbReference type="InterPro" id="IPR016032">
    <property type="entry name" value="Sig_transdc_resp-reg_C-effctor"/>
</dbReference>
<name>A0A563E9W8_9MICO</name>
<sequence length="264" mass="28840">MQSRPLSDEWIRSQNPIDSITSTLVDATRRLLADDAAYTPGSVDFEPWVWEPTVADAPGVDLHAVGYASACEVMTRVAQVTYRTFRGTRSRPALGPSATSDRIGRAAIERGVANHLVAPRIGSALLRDPTNTERDTFVVFPSAALRVDVADGRIALVSRSDGRSGLVISTQRRFVGACIRYCETATSMGRPVQPTWRDPRIAPTVRQLRILRLLASGETDTATGSKLGLSDRLVRREVSGLYAMFNVQSRFELGVAYSTWLAGC</sequence>
<evidence type="ECO:0000313" key="2">
    <source>
        <dbReference type="EMBL" id="TWP39003.1"/>
    </source>
</evidence>
<proteinExistence type="predicted"/>
<dbReference type="SMART" id="SM00421">
    <property type="entry name" value="HTH_LUXR"/>
    <property type="match status" value="1"/>
</dbReference>
<gene>
    <name evidence="2" type="ORF">FGL98_01005</name>
</gene>
<organism evidence="2 3">
    <name type="scientific">Leekyejoonella antrihumi</name>
    <dbReference type="NCBI Taxonomy" id="1660198"/>
    <lineage>
        <taxon>Bacteria</taxon>
        <taxon>Bacillati</taxon>
        <taxon>Actinomycetota</taxon>
        <taxon>Actinomycetes</taxon>
        <taxon>Micrococcales</taxon>
        <taxon>Dermacoccaceae</taxon>
        <taxon>Leekyejoonella</taxon>
    </lineage>
</organism>
<evidence type="ECO:0000259" key="1">
    <source>
        <dbReference type="SMART" id="SM00421"/>
    </source>
</evidence>